<name>A0AB39S1X1_9ACTN</name>
<reference evidence="2" key="1">
    <citation type="submission" date="2024-07" db="EMBL/GenBank/DDBJ databases">
        <authorList>
            <person name="Yu S.T."/>
        </authorList>
    </citation>
    <scope>NUCLEOTIDE SEQUENCE</scope>
    <source>
        <strain evidence="2">R35</strain>
    </source>
</reference>
<evidence type="ECO:0000313" key="2">
    <source>
        <dbReference type="EMBL" id="XDQ62322.1"/>
    </source>
</evidence>
<dbReference type="InterPro" id="IPR019734">
    <property type="entry name" value="TPR_rpt"/>
</dbReference>
<evidence type="ECO:0000256" key="1">
    <source>
        <dbReference type="PROSITE-ProRule" id="PRU00339"/>
    </source>
</evidence>
<gene>
    <name evidence="2" type="ORF">AB5J50_16695</name>
</gene>
<dbReference type="RefSeq" id="WP_369258843.1">
    <property type="nucleotide sequence ID" value="NZ_CP163440.1"/>
</dbReference>
<proteinExistence type="predicted"/>
<dbReference type="InterPro" id="IPR025447">
    <property type="entry name" value="DUF4192"/>
</dbReference>
<feature type="repeat" description="TPR" evidence="1">
    <location>
        <begin position="293"/>
        <end position="326"/>
    </location>
</feature>
<protein>
    <submittedName>
        <fullName evidence="2">DUF4192 domain-containing protein</fullName>
    </submittedName>
</protein>
<dbReference type="AlphaFoldDB" id="A0AB39S1X1"/>
<dbReference type="EMBL" id="CP163440">
    <property type="protein sequence ID" value="XDQ62322.1"/>
    <property type="molecule type" value="Genomic_DNA"/>
</dbReference>
<dbReference type="PROSITE" id="PS50005">
    <property type="entry name" value="TPR"/>
    <property type="match status" value="1"/>
</dbReference>
<keyword evidence="1" id="KW-0802">TPR repeat</keyword>
<dbReference type="Pfam" id="PF13830">
    <property type="entry name" value="DUF4192"/>
    <property type="match status" value="1"/>
</dbReference>
<accession>A0AB39S1X1</accession>
<organism evidence="2">
    <name type="scientific">Streptomyces sp. R35</name>
    <dbReference type="NCBI Taxonomy" id="3238630"/>
    <lineage>
        <taxon>Bacteria</taxon>
        <taxon>Bacillati</taxon>
        <taxon>Actinomycetota</taxon>
        <taxon>Actinomycetes</taxon>
        <taxon>Kitasatosporales</taxon>
        <taxon>Streptomycetaceae</taxon>
        <taxon>Streptomyces</taxon>
    </lineage>
</organism>
<sequence length="368" mass="40416">MKTPDPRIKVDGPADFAQLLPFLVGHQPEDCIALHGRIATQSGTGPTMTLSLPDDPATWQATAAAFAAKFIHITHEHGAHDILDIVVFLCRTPRLGQSAEETAETLRPLADYFVDAFTNLGRAPVTSTVALVDNRWWAYECHLPGCCEGDPLPDPDDPTSVAAQLARHGWIPGRRTSEITQEFQPTEPEDAADLRRTLDNEGAAWAQYCANPSAGDTYLQATHALLETAIRDFRVGATELAHDITARLIFGLNDEWARDHGLENIEDDDLPHARRLWAFLARRAIPPHEGAVVAALTLLAAVVWRQDDIPTARYALKRALTLDPDDDFAEALHEAINYGVDSTALLPIARKAKAERLDRSQMNGPLTN</sequence>